<evidence type="ECO:0000256" key="1">
    <source>
        <dbReference type="SAM" id="Phobius"/>
    </source>
</evidence>
<gene>
    <name evidence="2" type="ORF">A2557_12895</name>
</gene>
<name>A0A1F6GLH1_9PROT</name>
<comment type="caution">
    <text evidence="2">The sequence shown here is derived from an EMBL/GenBank/DDBJ whole genome shotgun (WGS) entry which is preliminary data.</text>
</comment>
<proteinExistence type="predicted"/>
<organism evidence="2 3">
    <name type="scientific">Candidatus Lambdaproteobacteria bacterium RIFOXYD2_FULL_56_26</name>
    <dbReference type="NCBI Taxonomy" id="1817773"/>
    <lineage>
        <taxon>Bacteria</taxon>
        <taxon>Pseudomonadati</taxon>
        <taxon>Pseudomonadota</taxon>
        <taxon>Candidatus Lambdaproteobacteria</taxon>
    </lineage>
</organism>
<keyword evidence="1" id="KW-0812">Transmembrane</keyword>
<protein>
    <submittedName>
        <fullName evidence="2">Uncharacterized protein</fullName>
    </submittedName>
</protein>
<accession>A0A1F6GLH1</accession>
<feature type="transmembrane region" description="Helical" evidence="1">
    <location>
        <begin position="12"/>
        <end position="32"/>
    </location>
</feature>
<dbReference type="EMBL" id="MFNF01000065">
    <property type="protein sequence ID" value="OGG98910.1"/>
    <property type="molecule type" value="Genomic_DNA"/>
</dbReference>
<keyword evidence="1" id="KW-0472">Membrane</keyword>
<evidence type="ECO:0000313" key="2">
    <source>
        <dbReference type="EMBL" id="OGG98910.1"/>
    </source>
</evidence>
<evidence type="ECO:0000313" key="3">
    <source>
        <dbReference type="Proteomes" id="UP000177583"/>
    </source>
</evidence>
<dbReference type="Proteomes" id="UP000177583">
    <property type="component" value="Unassembled WGS sequence"/>
</dbReference>
<keyword evidence="1" id="KW-1133">Transmembrane helix</keyword>
<reference evidence="2 3" key="1">
    <citation type="journal article" date="2016" name="Nat. Commun.">
        <title>Thousands of microbial genomes shed light on interconnected biogeochemical processes in an aquifer system.</title>
        <authorList>
            <person name="Anantharaman K."/>
            <person name="Brown C.T."/>
            <person name="Hug L.A."/>
            <person name="Sharon I."/>
            <person name="Castelle C.J."/>
            <person name="Probst A.J."/>
            <person name="Thomas B.C."/>
            <person name="Singh A."/>
            <person name="Wilkins M.J."/>
            <person name="Karaoz U."/>
            <person name="Brodie E.L."/>
            <person name="Williams K.H."/>
            <person name="Hubbard S.S."/>
            <person name="Banfield J.F."/>
        </authorList>
    </citation>
    <scope>NUCLEOTIDE SEQUENCE [LARGE SCALE GENOMIC DNA]</scope>
</reference>
<sequence length="78" mass="8373">MHLSLSDWSMILDAALTVVAVMFPGLAAYAVALKKGKAEILQVLDQVPVHNENILEIAKSGGHKLAAKAIEQLIQNQP</sequence>
<dbReference type="AlphaFoldDB" id="A0A1F6GLH1"/>